<dbReference type="SUPFAM" id="SSF56935">
    <property type="entry name" value="Porins"/>
    <property type="match status" value="1"/>
</dbReference>
<sequence>MKALTNALACSGLLLFLLVPGLSHAQDITVSGTVTDTSTDTPLPGATVSLQGTSQGTATSSDGTYELTVPSEGTLVFSFVGYTTREIPIEGRTTIDVTLRPGVQQLEGVVKVGFGQQQERSVTGSISQVSSEELEAAEVTSFEEALQGRTPGVRITNSSGKLGQGIRVRIRGNSSVTGDNQPLFVVDGTPLNNQNLSDNGAPTNPLAQINVNDIESIEVLKDASATAIYGARASNGVVLITTKQGTSGGSQFSVSLKRGWSGPTNKVDMMNASQYVDYYLEAARNRDEDIGGANVTPFEDFVRGSFDGLAAGTDWTQAIGDNATPVVDTDWTDQPFADNPTSFEASLSARGGDENTTFYISGVYSKTDGILFQNSYDKISGRANVTHSFSEDFEVGTRLNLNRAINERVPNDNSFATPIQLIAQTPISPVFFPETEGVPTNDQGLLTEYRPTSEVFNRTLYDNGLLYEDNVRHEVTTFRTLGNAFAEYDLLSSLSVRGEFGLDLRTRNADRYWNSKVFQFVGTDQGIGRQVWDRIVNYNVDAFLNYNNTFQDFHNVTGTAGMQLQSSTTNSALVETQNFPNNNFQQIDSGADIVDSGGSETTYRFLAYFGRLNYNYDDRYFLQLSGRYEGSSRFGSENRYGFFPAASVGWTLTEEDFFPSTDLVNRLKLRASYGITGNAAIGNFPALGLWSASTYAGDSGMNPSQIQNRSLQWEQTQETTLGLDYGLVNNRITGSIDLYYKTTQDLLLDLNVPATTGFLSQTRNVGEVQNKGIEFLVETQNLTGDFSWSSNFNISFNRNEVTDLRGQVLTGGFVNQAREGEPLGVFYALEYAGVNSENGDALYYVNERDDNGNIVNPDATTNDPNEANRVVIGSPQPDFTGGFGNTFSYKGVQLRVLFTFDQGSQIFDGGGEFKTANGRFRDNQHVSQLDAWEEPGDQTDVPEPRLFVNNGAAESSRYLYDASYVRLKNVNLSYDLPTRLVQRLSVSSARIYVTGQNLLTFTDYRWWDPEANADAFSGNLGFGNEFYTAPQARSVTGGIRLSF</sequence>
<dbReference type="Gene3D" id="2.40.170.20">
    <property type="entry name" value="TonB-dependent receptor, beta-barrel domain"/>
    <property type="match status" value="1"/>
</dbReference>
<dbReference type="InterPro" id="IPR039426">
    <property type="entry name" value="TonB-dep_rcpt-like"/>
</dbReference>
<keyword evidence="4 8" id="KW-0812">Transmembrane</keyword>
<evidence type="ECO:0000256" key="2">
    <source>
        <dbReference type="ARBA" id="ARBA00022448"/>
    </source>
</evidence>
<organism evidence="13 14">
    <name type="scientific">Salinibacter ruber</name>
    <dbReference type="NCBI Taxonomy" id="146919"/>
    <lineage>
        <taxon>Bacteria</taxon>
        <taxon>Pseudomonadati</taxon>
        <taxon>Rhodothermota</taxon>
        <taxon>Rhodothermia</taxon>
        <taxon>Rhodothermales</taxon>
        <taxon>Salinibacteraceae</taxon>
        <taxon>Salinibacter</taxon>
    </lineage>
</organism>
<evidence type="ECO:0000256" key="9">
    <source>
        <dbReference type="RuleBase" id="RU003357"/>
    </source>
</evidence>
<evidence type="ECO:0000313" key="14">
    <source>
        <dbReference type="Proteomes" id="UP001155010"/>
    </source>
</evidence>
<feature type="domain" description="TonB-dependent receptor-like beta-barrel" evidence="11">
    <location>
        <begin position="456"/>
        <end position="998"/>
    </location>
</feature>
<feature type="chain" id="PRO_5040752061" evidence="10">
    <location>
        <begin position="26"/>
        <end position="1043"/>
    </location>
</feature>
<dbReference type="Gene3D" id="2.170.130.10">
    <property type="entry name" value="TonB-dependent receptor, plug domain"/>
    <property type="match status" value="1"/>
</dbReference>
<evidence type="ECO:0000256" key="6">
    <source>
        <dbReference type="ARBA" id="ARBA00023136"/>
    </source>
</evidence>
<dbReference type="InterPro" id="IPR012910">
    <property type="entry name" value="Plug_dom"/>
</dbReference>
<comment type="caution">
    <text evidence="13">The sequence shown here is derived from an EMBL/GenBank/DDBJ whole genome shotgun (WGS) entry which is preliminary data.</text>
</comment>
<reference evidence="13" key="1">
    <citation type="submission" date="2022-08" db="EMBL/GenBank/DDBJ databases">
        <title>Genomic Encyclopedia of Type Strains, Phase V (KMG-V): Genome sequencing to study the core and pangenomes of soil and plant-associated prokaryotes.</title>
        <authorList>
            <person name="Whitman W."/>
        </authorList>
    </citation>
    <scope>NUCLEOTIDE SEQUENCE</scope>
    <source>
        <strain evidence="13">SP2017</strain>
    </source>
</reference>
<protein>
    <submittedName>
        <fullName evidence="13">TonB-linked SusC/RagA family outer membrane protein</fullName>
    </submittedName>
</protein>
<evidence type="ECO:0000256" key="1">
    <source>
        <dbReference type="ARBA" id="ARBA00004571"/>
    </source>
</evidence>
<name>A0A9X2U5P2_9BACT</name>
<keyword evidence="5 9" id="KW-0798">TonB box</keyword>
<keyword evidence="10" id="KW-0732">Signal</keyword>
<evidence type="ECO:0000259" key="11">
    <source>
        <dbReference type="Pfam" id="PF00593"/>
    </source>
</evidence>
<feature type="domain" description="TonB-dependent receptor plug" evidence="12">
    <location>
        <begin position="119"/>
        <end position="237"/>
    </location>
</feature>
<dbReference type="NCBIfam" id="TIGR04056">
    <property type="entry name" value="OMP_RagA_SusC"/>
    <property type="match status" value="1"/>
</dbReference>
<comment type="similarity">
    <text evidence="8 9">Belongs to the TonB-dependent receptor family.</text>
</comment>
<evidence type="ECO:0000256" key="5">
    <source>
        <dbReference type="ARBA" id="ARBA00023077"/>
    </source>
</evidence>
<keyword evidence="3 8" id="KW-1134">Transmembrane beta strand</keyword>
<evidence type="ECO:0000256" key="4">
    <source>
        <dbReference type="ARBA" id="ARBA00022692"/>
    </source>
</evidence>
<gene>
    <name evidence="13" type="ORF">GGP83_000206</name>
</gene>
<dbReference type="Proteomes" id="UP001155010">
    <property type="component" value="Unassembled WGS sequence"/>
</dbReference>
<accession>A0A9X2U5P2</accession>
<dbReference type="InterPro" id="IPR037066">
    <property type="entry name" value="Plug_dom_sf"/>
</dbReference>
<dbReference type="Pfam" id="PF13715">
    <property type="entry name" value="CarbopepD_reg_2"/>
    <property type="match status" value="1"/>
</dbReference>
<comment type="subcellular location">
    <subcellularLocation>
        <location evidence="1 8">Cell outer membrane</location>
        <topology evidence="1 8">Multi-pass membrane protein</topology>
    </subcellularLocation>
</comment>
<dbReference type="RefSeq" id="WP_259081271.1">
    <property type="nucleotide sequence ID" value="NZ_JANTZN010000003.1"/>
</dbReference>
<keyword evidence="7 8" id="KW-0998">Cell outer membrane</keyword>
<dbReference type="PROSITE" id="PS52016">
    <property type="entry name" value="TONB_DEPENDENT_REC_3"/>
    <property type="match status" value="1"/>
</dbReference>
<dbReference type="Pfam" id="PF00593">
    <property type="entry name" value="TonB_dep_Rec_b-barrel"/>
    <property type="match status" value="1"/>
</dbReference>
<evidence type="ECO:0000256" key="7">
    <source>
        <dbReference type="ARBA" id="ARBA00023237"/>
    </source>
</evidence>
<evidence type="ECO:0000313" key="13">
    <source>
        <dbReference type="EMBL" id="MCS3950280.1"/>
    </source>
</evidence>
<evidence type="ECO:0000256" key="10">
    <source>
        <dbReference type="SAM" id="SignalP"/>
    </source>
</evidence>
<dbReference type="InterPro" id="IPR036942">
    <property type="entry name" value="Beta-barrel_TonB_sf"/>
</dbReference>
<feature type="signal peptide" evidence="10">
    <location>
        <begin position="1"/>
        <end position="25"/>
    </location>
</feature>
<evidence type="ECO:0000256" key="8">
    <source>
        <dbReference type="PROSITE-ProRule" id="PRU01360"/>
    </source>
</evidence>
<keyword evidence="2 8" id="KW-0813">Transport</keyword>
<dbReference type="SUPFAM" id="SSF49464">
    <property type="entry name" value="Carboxypeptidase regulatory domain-like"/>
    <property type="match status" value="1"/>
</dbReference>
<dbReference type="InterPro" id="IPR023996">
    <property type="entry name" value="TonB-dep_OMP_SusC/RagA"/>
</dbReference>
<dbReference type="InterPro" id="IPR000531">
    <property type="entry name" value="Beta-barrel_TonB"/>
</dbReference>
<dbReference type="GO" id="GO:0009279">
    <property type="term" value="C:cell outer membrane"/>
    <property type="evidence" value="ECO:0007669"/>
    <property type="project" value="UniProtKB-SubCell"/>
</dbReference>
<keyword evidence="6 8" id="KW-0472">Membrane</keyword>
<proteinExistence type="inferred from homology"/>
<dbReference type="InterPro" id="IPR008969">
    <property type="entry name" value="CarboxyPept-like_regulatory"/>
</dbReference>
<dbReference type="Pfam" id="PF07715">
    <property type="entry name" value="Plug"/>
    <property type="match status" value="1"/>
</dbReference>
<evidence type="ECO:0000256" key="3">
    <source>
        <dbReference type="ARBA" id="ARBA00022452"/>
    </source>
</evidence>
<evidence type="ECO:0000259" key="12">
    <source>
        <dbReference type="Pfam" id="PF07715"/>
    </source>
</evidence>
<dbReference type="Gene3D" id="2.60.40.1120">
    <property type="entry name" value="Carboxypeptidase-like, regulatory domain"/>
    <property type="match status" value="1"/>
</dbReference>
<dbReference type="EMBL" id="JANUBB010000001">
    <property type="protein sequence ID" value="MCS3950280.1"/>
    <property type="molecule type" value="Genomic_DNA"/>
</dbReference>
<dbReference type="AlphaFoldDB" id="A0A9X2U5P2"/>
<dbReference type="InterPro" id="IPR023997">
    <property type="entry name" value="TonB-dep_OMP_SusC/RagA_CS"/>
</dbReference>
<dbReference type="NCBIfam" id="TIGR04057">
    <property type="entry name" value="SusC_RagA_signa"/>
    <property type="match status" value="1"/>
</dbReference>